<sequence length="68" mass="7581">MLFFVSVLRLFLCVCCIVSFHPCYYQCRVLALPSPPPPPSCFCLSLHRIAPCSVLRACDYASQLPLSS</sequence>
<name>A0A7I3ZPR3_PHYPA</name>
<evidence type="ECO:0008006" key="4">
    <source>
        <dbReference type="Google" id="ProtNLM"/>
    </source>
</evidence>
<dbReference type="Proteomes" id="UP000006727">
    <property type="component" value="Chromosome 14"/>
</dbReference>
<organism evidence="2 3">
    <name type="scientific">Physcomitrium patens</name>
    <name type="common">Spreading-leaved earth moss</name>
    <name type="synonym">Physcomitrella patens</name>
    <dbReference type="NCBI Taxonomy" id="3218"/>
    <lineage>
        <taxon>Eukaryota</taxon>
        <taxon>Viridiplantae</taxon>
        <taxon>Streptophyta</taxon>
        <taxon>Embryophyta</taxon>
        <taxon>Bryophyta</taxon>
        <taxon>Bryophytina</taxon>
        <taxon>Bryopsida</taxon>
        <taxon>Funariidae</taxon>
        <taxon>Funariales</taxon>
        <taxon>Funariaceae</taxon>
        <taxon>Physcomitrium</taxon>
    </lineage>
</organism>
<proteinExistence type="predicted"/>
<evidence type="ECO:0000256" key="1">
    <source>
        <dbReference type="SAM" id="SignalP"/>
    </source>
</evidence>
<dbReference type="AlphaFoldDB" id="A0A7I3ZPR3"/>
<keyword evidence="3" id="KW-1185">Reference proteome</keyword>
<feature type="signal peptide" evidence="1">
    <location>
        <begin position="1"/>
        <end position="19"/>
    </location>
</feature>
<dbReference type="EnsemblPlants" id="Pp3c14_26400V3.3">
    <property type="protein sequence ID" value="PAC:32962870.CDS.1"/>
    <property type="gene ID" value="Pp3c14_26400"/>
</dbReference>
<evidence type="ECO:0000313" key="2">
    <source>
        <dbReference type="EnsemblPlants" id="PAC:32962870.CDS.1"/>
    </source>
</evidence>
<gene>
    <name evidence="2" type="primary">LOC112291200</name>
</gene>
<keyword evidence="1" id="KW-0732">Signal</keyword>
<feature type="chain" id="PRO_5029585150" description="Secreted protein" evidence="1">
    <location>
        <begin position="20"/>
        <end position="68"/>
    </location>
</feature>
<protein>
    <recommendedName>
        <fullName evidence="4">Secreted protein</fullName>
    </recommendedName>
</protein>
<reference evidence="2 3" key="2">
    <citation type="journal article" date="2018" name="Plant J.">
        <title>The Physcomitrella patens chromosome-scale assembly reveals moss genome structure and evolution.</title>
        <authorList>
            <person name="Lang D."/>
            <person name="Ullrich K.K."/>
            <person name="Murat F."/>
            <person name="Fuchs J."/>
            <person name="Jenkins J."/>
            <person name="Haas F.B."/>
            <person name="Piednoel M."/>
            <person name="Gundlach H."/>
            <person name="Van Bel M."/>
            <person name="Meyberg R."/>
            <person name="Vives C."/>
            <person name="Morata J."/>
            <person name="Symeonidi A."/>
            <person name="Hiss M."/>
            <person name="Muchero W."/>
            <person name="Kamisugi Y."/>
            <person name="Saleh O."/>
            <person name="Blanc G."/>
            <person name="Decker E.L."/>
            <person name="van Gessel N."/>
            <person name="Grimwood J."/>
            <person name="Hayes R.D."/>
            <person name="Graham S.W."/>
            <person name="Gunter L.E."/>
            <person name="McDaniel S.F."/>
            <person name="Hoernstein S.N.W."/>
            <person name="Larsson A."/>
            <person name="Li F.W."/>
            <person name="Perroud P.F."/>
            <person name="Phillips J."/>
            <person name="Ranjan P."/>
            <person name="Rokshar D.S."/>
            <person name="Rothfels C.J."/>
            <person name="Schneider L."/>
            <person name="Shu S."/>
            <person name="Stevenson D.W."/>
            <person name="Thummler F."/>
            <person name="Tillich M."/>
            <person name="Villarreal Aguilar J.C."/>
            <person name="Widiez T."/>
            <person name="Wong G.K."/>
            <person name="Wymore A."/>
            <person name="Zhang Y."/>
            <person name="Zimmer A.D."/>
            <person name="Quatrano R.S."/>
            <person name="Mayer K.F.X."/>
            <person name="Goodstein D."/>
            <person name="Casacuberta J.M."/>
            <person name="Vandepoele K."/>
            <person name="Reski R."/>
            <person name="Cuming A.C."/>
            <person name="Tuskan G.A."/>
            <person name="Maumus F."/>
            <person name="Salse J."/>
            <person name="Schmutz J."/>
            <person name="Rensing S.A."/>
        </authorList>
    </citation>
    <scope>NUCLEOTIDE SEQUENCE [LARGE SCALE GENOMIC DNA]</scope>
    <source>
        <strain evidence="2 3">cv. Gransden 2004</strain>
    </source>
</reference>
<dbReference type="EMBL" id="ABEU02000014">
    <property type="status" value="NOT_ANNOTATED_CDS"/>
    <property type="molecule type" value="Genomic_DNA"/>
</dbReference>
<accession>A0A7I3ZPR3</accession>
<evidence type="ECO:0000313" key="3">
    <source>
        <dbReference type="Proteomes" id="UP000006727"/>
    </source>
</evidence>
<reference evidence="2" key="3">
    <citation type="submission" date="2020-12" db="UniProtKB">
        <authorList>
            <consortium name="EnsemblPlants"/>
        </authorList>
    </citation>
    <scope>IDENTIFICATION</scope>
</reference>
<reference evidence="2 3" key="1">
    <citation type="journal article" date="2008" name="Science">
        <title>The Physcomitrella genome reveals evolutionary insights into the conquest of land by plants.</title>
        <authorList>
            <person name="Rensing S."/>
            <person name="Lang D."/>
            <person name="Zimmer A."/>
            <person name="Terry A."/>
            <person name="Salamov A."/>
            <person name="Shapiro H."/>
            <person name="Nishiyama T."/>
            <person name="Perroud P.-F."/>
            <person name="Lindquist E."/>
            <person name="Kamisugi Y."/>
            <person name="Tanahashi T."/>
            <person name="Sakakibara K."/>
            <person name="Fujita T."/>
            <person name="Oishi K."/>
            <person name="Shin-I T."/>
            <person name="Kuroki Y."/>
            <person name="Toyoda A."/>
            <person name="Suzuki Y."/>
            <person name="Hashimoto A."/>
            <person name="Yamaguchi K."/>
            <person name="Sugano A."/>
            <person name="Kohara Y."/>
            <person name="Fujiyama A."/>
            <person name="Anterola A."/>
            <person name="Aoki S."/>
            <person name="Ashton N."/>
            <person name="Barbazuk W.B."/>
            <person name="Barker E."/>
            <person name="Bennetzen J."/>
            <person name="Bezanilla M."/>
            <person name="Blankenship R."/>
            <person name="Cho S.H."/>
            <person name="Dutcher S."/>
            <person name="Estelle M."/>
            <person name="Fawcett J.A."/>
            <person name="Gundlach H."/>
            <person name="Hanada K."/>
            <person name="Heyl A."/>
            <person name="Hicks K.A."/>
            <person name="Hugh J."/>
            <person name="Lohr M."/>
            <person name="Mayer K."/>
            <person name="Melkozernov A."/>
            <person name="Murata T."/>
            <person name="Nelson D."/>
            <person name="Pils B."/>
            <person name="Prigge M."/>
            <person name="Reiss B."/>
            <person name="Renner T."/>
            <person name="Rombauts S."/>
            <person name="Rushton P."/>
            <person name="Sanderfoot A."/>
            <person name="Schween G."/>
            <person name="Shiu S.-H."/>
            <person name="Stueber K."/>
            <person name="Theodoulou F.L."/>
            <person name="Tu H."/>
            <person name="Van de Peer Y."/>
            <person name="Verrier P.J."/>
            <person name="Waters E."/>
            <person name="Wood A."/>
            <person name="Yang L."/>
            <person name="Cove D."/>
            <person name="Cuming A."/>
            <person name="Hasebe M."/>
            <person name="Lucas S."/>
            <person name="Mishler D.B."/>
            <person name="Reski R."/>
            <person name="Grigoriev I."/>
            <person name="Quatrano R.S."/>
            <person name="Boore J.L."/>
        </authorList>
    </citation>
    <scope>NUCLEOTIDE SEQUENCE [LARGE SCALE GENOMIC DNA]</scope>
    <source>
        <strain evidence="2 3">cv. Gransden 2004</strain>
    </source>
</reference>
<dbReference type="Gramene" id="Pp3c14_26400V3.3">
    <property type="protein sequence ID" value="PAC:32962870.CDS.1"/>
    <property type="gene ID" value="Pp3c14_26400"/>
</dbReference>